<comment type="catalytic activity">
    <reaction evidence="1">
        <text>Release of any N-terminal amino acid, including proline, that is linked to proline, even from a dipeptide or tripeptide.</text>
        <dbReference type="EC" id="3.4.11.9"/>
    </reaction>
</comment>
<gene>
    <name evidence="13" type="ORF">HDF16_002881</name>
</gene>
<dbReference type="SUPFAM" id="SSF55920">
    <property type="entry name" value="Creatinase/aminopeptidase"/>
    <property type="match status" value="1"/>
</dbReference>
<proteinExistence type="inferred from homology"/>
<evidence type="ECO:0000256" key="6">
    <source>
        <dbReference type="ARBA" id="ARBA00022723"/>
    </source>
</evidence>
<dbReference type="InterPro" id="IPR036005">
    <property type="entry name" value="Creatinase/aminopeptidase-like"/>
</dbReference>
<evidence type="ECO:0000256" key="7">
    <source>
        <dbReference type="ARBA" id="ARBA00022801"/>
    </source>
</evidence>
<reference evidence="13 14" key="1">
    <citation type="submission" date="2020-08" db="EMBL/GenBank/DDBJ databases">
        <title>Genomic Encyclopedia of Type Strains, Phase IV (KMG-V): Genome sequencing to study the core and pangenomes of soil and plant-associated prokaryotes.</title>
        <authorList>
            <person name="Whitman W."/>
        </authorList>
    </citation>
    <scope>NUCLEOTIDE SEQUENCE [LARGE SCALE GENOMIC DNA]</scope>
    <source>
        <strain evidence="13 14">M8UP14</strain>
    </source>
</reference>
<keyword evidence="11" id="KW-0732">Signal</keyword>
<dbReference type="InterPro" id="IPR001131">
    <property type="entry name" value="Peptidase_M24B_aminopep-P_CS"/>
</dbReference>
<dbReference type="GO" id="GO:0006508">
    <property type="term" value="P:proteolysis"/>
    <property type="evidence" value="ECO:0007669"/>
    <property type="project" value="UniProtKB-KW"/>
</dbReference>
<dbReference type="InterPro" id="IPR029149">
    <property type="entry name" value="Creatin/AminoP/Spt16_N"/>
</dbReference>
<dbReference type="InterPro" id="IPR052433">
    <property type="entry name" value="X-Pro_dipept-like"/>
</dbReference>
<feature type="domain" description="Aminopeptidase P N-terminal" evidence="12">
    <location>
        <begin position="23"/>
        <end position="172"/>
    </location>
</feature>
<comment type="similarity">
    <text evidence="3 10">Belongs to the peptidase M24B family.</text>
</comment>
<dbReference type="AlphaFoldDB" id="A0A7W7ZE85"/>
<dbReference type="SMART" id="SM01011">
    <property type="entry name" value="AMP_N"/>
    <property type="match status" value="1"/>
</dbReference>
<keyword evidence="5" id="KW-0645">Protease</keyword>
<organism evidence="13 14">
    <name type="scientific">Granulicella aggregans</name>
    <dbReference type="NCBI Taxonomy" id="474949"/>
    <lineage>
        <taxon>Bacteria</taxon>
        <taxon>Pseudomonadati</taxon>
        <taxon>Acidobacteriota</taxon>
        <taxon>Terriglobia</taxon>
        <taxon>Terriglobales</taxon>
        <taxon>Acidobacteriaceae</taxon>
        <taxon>Granulicella</taxon>
    </lineage>
</organism>
<dbReference type="Gene3D" id="3.40.350.10">
    <property type="entry name" value="Creatinase/prolidase N-terminal domain"/>
    <property type="match status" value="1"/>
</dbReference>
<dbReference type="InterPro" id="IPR007865">
    <property type="entry name" value="Aminopep_P_N"/>
</dbReference>
<dbReference type="EC" id="3.4.11.9" evidence="4"/>
<sequence length="458" mass="49248">MMKRFGVVALLLVAQVAFGLESVPKGEYHDRRVKLGAMLKGGAAVVFAAHEPAMEYQDYRQDEDFYYLTGSNEPAGALVVIGAGPAAVTRLGTPVPAHAYREILFLPMRNPVLEKYTGEKLDAASPGAAEKLGVDAVMPLSQLPAVLGAFVQEDPRRVRTVWTQVGNDPQGEQARGAMRFAANVLGAEELQVSPQDVTALTTTLRMVKSAAEIELIRKATDASIASQLAGMRAIKPGVRERTVAGVEVAKMMEGGCERVSYPSIVGSGFNSTVLHYSANERVMEKGDVVVIDAAGEYSMYASDLTRTMPVGGKFTARQREIYDIVLGAQNAARAAFVAGKSKMGNVSQRGADAPADLLDKVAYDYINTHGKDLHGEPLGKYFVHGLGHGVGIDVHDPADYSKPFDVGSVFTIEPGIYIPEEKIGVRIEDTFYVDASGKLIDFAEKLPHTADEVEAAMR</sequence>
<keyword evidence="13" id="KW-0031">Aminopeptidase</keyword>
<comment type="caution">
    <text evidence="13">The sequence shown here is derived from an EMBL/GenBank/DDBJ whole genome shotgun (WGS) entry which is preliminary data.</text>
</comment>
<name>A0A7W7ZE85_9BACT</name>
<comment type="cofactor">
    <cofactor evidence="2">
        <name>Mn(2+)</name>
        <dbReference type="ChEBI" id="CHEBI:29035"/>
    </cofactor>
</comment>
<dbReference type="EMBL" id="JACHIP010000004">
    <property type="protein sequence ID" value="MBB5058167.1"/>
    <property type="molecule type" value="Genomic_DNA"/>
</dbReference>
<dbReference type="PROSITE" id="PS00491">
    <property type="entry name" value="PROLINE_PEPTIDASE"/>
    <property type="match status" value="1"/>
</dbReference>
<dbReference type="GO" id="GO:0070006">
    <property type="term" value="F:metalloaminopeptidase activity"/>
    <property type="evidence" value="ECO:0007669"/>
    <property type="project" value="InterPro"/>
</dbReference>
<evidence type="ECO:0000256" key="5">
    <source>
        <dbReference type="ARBA" id="ARBA00022670"/>
    </source>
</evidence>
<dbReference type="RefSeq" id="WP_184217641.1">
    <property type="nucleotide sequence ID" value="NZ_JACHIP010000004.1"/>
</dbReference>
<dbReference type="GO" id="GO:0030145">
    <property type="term" value="F:manganese ion binding"/>
    <property type="evidence" value="ECO:0007669"/>
    <property type="project" value="InterPro"/>
</dbReference>
<evidence type="ECO:0000256" key="1">
    <source>
        <dbReference type="ARBA" id="ARBA00001424"/>
    </source>
</evidence>
<evidence type="ECO:0000313" key="13">
    <source>
        <dbReference type="EMBL" id="MBB5058167.1"/>
    </source>
</evidence>
<protein>
    <recommendedName>
        <fullName evidence="4">Xaa-Pro aminopeptidase</fullName>
        <ecNumber evidence="4">3.4.11.9</ecNumber>
    </recommendedName>
</protein>
<keyword evidence="9" id="KW-0464">Manganese</keyword>
<dbReference type="SUPFAM" id="SSF53092">
    <property type="entry name" value="Creatinase/prolidase N-terminal domain"/>
    <property type="match status" value="1"/>
</dbReference>
<evidence type="ECO:0000256" key="11">
    <source>
        <dbReference type="SAM" id="SignalP"/>
    </source>
</evidence>
<feature type="chain" id="PRO_5030845244" description="Xaa-Pro aminopeptidase" evidence="11">
    <location>
        <begin position="20"/>
        <end position="458"/>
    </location>
</feature>
<evidence type="ECO:0000256" key="9">
    <source>
        <dbReference type="ARBA" id="ARBA00023211"/>
    </source>
</evidence>
<evidence type="ECO:0000259" key="12">
    <source>
        <dbReference type="SMART" id="SM01011"/>
    </source>
</evidence>
<evidence type="ECO:0000313" key="14">
    <source>
        <dbReference type="Proteomes" id="UP000540989"/>
    </source>
</evidence>
<feature type="signal peptide" evidence="11">
    <location>
        <begin position="1"/>
        <end position="19"/>
    </location>
</feature>
<dbReference type="Pfam" id="PF00557">
    <property type="entry name" value="Peptidase_M24"/>
    <property type="match status" value="1"/>
</dbReference>
<evidence type="ECO:0000256" key="4">
    <source>
        <dbReference type="ARBA" id="ARBA00012574"/>
    </source>
</evidence>
<keyword evidence="14" id="KW-1185">Reference proteome</keyword>
<dbReference type="Proteomes" id="UP000540989">
    <property type="component" value="Unassembled WGS sequence"/>
</dbReference>
<keyword evidence="8" id="KW-0482">Metalloprotease</keyword>
<dbReference type="Pfam" id="PF05195">
    <property type="entry name" value="AMP_N"/>
    <property type="match status" value="1"/>
</dbReference>
<evidence type="ECO:0000256" key="2">
    <source>
        <dbReference type="ARBA" id="ARBA00001936"/>
    </source>
</evidence>
<keyword evidence="6 10" id="KW-0479">Metal-binding</keyword>
<accession>A0A7W7ZE85</accession>
<evidence type="ECO:0000256" key="8">
    <source>
        <dbReference type="ARBA" id="ARBA00023049"/>
    </source>
</evidence>
<dbReference type="PANTHER" id="PTHR43226:SF4">
    <property type="entry name" value="XAA-PRO AMINOPEPTIDASE 3"/>
    <property type="match status" value="1"/>
</dbReference>
<keyword evidence="7 13" id="KW-0378">Hydrolase</keyword>
<dbReference type="PANTHER" id="PTHR43226">
    <property type="entry name" value="XAA-PRO AMINOPEPTIDASE 3"/>
    <property type="match status" value="1"/>
</dbReference>
<evidence type="ECO:0000256" key="3">
    <source>
        <dbReference type="ARBA" id="ARBA00008766"/>
    </source>
</evidence>
<dbReference type="InterPro" id="IPR000994">
    <property type="entry name" value="Pept_M24"/>
</dbReference>
<dbReference type="Gene3D" id="3.90.230.10">
    <property type="entry name" value="Creatinase/methionine aminopeptidase superfamily"/>
    <property type="match status" value="1"/>
</dbReference>
<evidence type="ECO:0000256" key="10">
    <source>
        <dbReference type="RuleBase" id="RU000590"/>
    </source>
</evidence>